<comment type="cofactor">
    <cofactor evidence="1">
        <name>[4Fe-4S] cluster</name>
        <dbReference type="ChEBI" id="CHEBI:49883"/>
    </cofactor>
</comment>
<dbReference type="SFLD" id="SFLDG01067">
    <property type="entry name" value="SPASM/twitch_domain_containing"/>
    <property type="match status" value="1"/>
</dbReference>
<dbReference type="NCBIfam" id="TIGR02666">
    <property type="entry name" value="moaA"/>
    <property type="match status" value="1"/>
</dbReference>
<dbReference type="InterPro" id="IPR040064">
    <property type="entry name" value="MoaA-like"/>
</dbReference>
<comment type="caution">
    <text evidence="14">The sequence shown here is derived from an EMBL/GenBank/DDBJ whole genome shotgun (WGS) entry which is preliminary data.</text>
</comment>
<keyword evidence="15" id="KW-1185">Reference proteome</keyword>
<dbReference type="InterPro" id="IPR013483">
    <property type="entry name" value="MoaA"/>
</dbReference>
<evidence type="ECO:0000259" key="13">
    <source>
        <dbReference type="PROSITE" id="PS51918"/>
    </source>
</evidence>
<evidence type="ECO:0000256" key="8">
    <source>
        <dbReference type="ARBA" id="ARBA00023014"/>
    </source>
</evidence>
<keyword evidence="6" id="KW-0547">Nucleotide-binding</keyword>
<comment type="catalytic activity">
    <reaction evidence="12">
        <text>GTP + AH2 + S-adenosyl-L-methionine = (8S)-3',8-cyclo-7,8-dihydroguanosine 5'-triphosphate + 5'-deoxyadenosine + L-methionine + A + H(+)</text>
        <dbReference type="Rhea" id="RHEA:49576"/>
        <dbReference type="ChEBI" id="CHEBI:13193"/>
        <dbReference type="ChEBI" id="CHEBI:15378"/>
        <dbReference type="ChEBI" id="CHEBI:17319"/>
        <dbReference type="ChEBI" id="CHEBI:17499"/>
        <dbReference type="ChEBI" id="CHEBI:37565"/>
        <dbReference type="ChEBI" id="CHEBI:57844"/>
        <dbReference type="ChEBI" id="CHEBI:59789"/>
        <dbReference type="ChEBI" id="CHEBI:131766"/>
        <dbReference type="EC" id="4.1.99.22"/>
    </reaction>
</comment>
<dbReference type="PROSITE" id="PS51918">
    <property type="entry name" value="RADICAL_SAM"/>
    <property type="match status" value="1"/>
</dbReference>
<dbReference type="InterPro" id="IPR007197">
    <property type="entry name" value="rSAM"/>
</dbReference>
<dbReference type="AlphaFoldDB" id="A0A8J6M6R2"/>
<keyword evidence="10" id="KW-0501">Molybdenum cofactor biosynthesis</keyword>
<organism evidence="14 15">
    <name type="scientific">Lawsonibacter faecis</name>
    <dbReference type="NCBI Taxonomy" id="2763052"/>
    <lineage>
        <taxon>Bacteria</taxon>
        <taxon>Bacillati</taxon>
        <taxon>Bacillota</taxon>
        <taxon>Clostridia</taxon>
        <taxon>Eubacteriales</taxon>
        <taxon>Oscillospiraceae</taxon>
        <taxon>Lawsonibacter</taxon>
    </lineage>
</organism>
<evidence type="ECO:0000256" key="3">
    <source>
        <dbReference type="ARBA" id="ARBA00022485"/>
    </source>
</evidence>
<dbReference type="InterPro" id="IPR006638">
    <property type="entry name" value="Elp3/MiaA/NifB-like_rSAM"/>
</dbReference>
<evidence type="ECO:0000256" key="1">
    <source>
        <dbReference type="ARBA" id="ARBA00001966"/>
    </source>
</evidence>
<dbReference type="PANTHER" id="PTHR22960">
    <property type="entry name" value="MOLYBDOPTERIN COFACTOR SYNTHESIS PROTEIN A"/>
    <property type="match status" value="1"/>
</dbReference>
<proteinExistence type="predicted"/>
<keyword evidence="11" id="KW-0456">Lyase</keyword>
<feature type="domain" description="Radical SAM core" evidence="13">
    <location>
        <begin position="4"/>
        <end position="226"/>
    </location>
</feature>
<dbReference type="Pfam" id="PF06463">
    <property type="entry name" value="Mob_synth_C"/>
    <property type="match status" value="1"/>
</dbReference>
<dbReference type="InterPro" id="IPR050105">
    <property type="entry name" value="MoCo_biosynth_MoaA/MoaC"/>
</dbReference>
<dbReference type="SUPFAM" id="SSF102114">
    <property type="entry name" value="Radical SAM enzymes"/>
    <property type="match status" value="1"/>
</dbReference>
<evidence type="ECO:0000256" key="12">
    <source>
        <dbReference type="ARBA" id="ARBA00048697"/>
    </source>
</evidence>
<dbReference type="SFLD" id="SFLDG01383">
    <property type="entry name" value="cyclic_pyranopterin_phosphate"/>
    <property type="match status" value="1"/>
</dbReference>
<evidence type="ECO:0000256" key="5">
    <source>
        <dbReference type="ARBA" id="ARBA00022723"/>
    </source>
</evidence>
<keyword evidence="9" id="KW-0342">GTP-binding</keyword>
<accession>A0A8J6M6R2</accession>
<dbReference type="SMART" id="SM00729">
    <property type="entry name" value="Elp3"/>
    <property type="match status" value="1"/>
</dbReference>
<dbReference type="GO" id="GO:0051539">
    <property type="term" value="F:4 iron, 4 sulfur cluster binding"/>
    <property type="evidence" value="ECO:0007669"/>
    <property type="project" value="UniProtKB-KW"/>
</dbReference>
<protein>
    <recommendedName>
        <fullName evidence="2">GTP 3',8-cyclase</fullName>
        <ecNumber evidence="2">4.1.99.22</ecNumber>
    </recommendedName>
</protein>
<dbReference type="SFLD" id="SFLDS00029">
    <property type="entry name" value="Radical_SAM"/>
    <property type="match status" value="1"/>
</dbReference>
<evidence type="ECO:0000256" key="9">
    <source>
        <dbReference type="ARBA" id="ARBA00023134"/>
    </source>
</evidence>
<dbReference type="GO" id="GO:0005525">
    <property type="term" value="F:GTP binding"/>
    <property type="evidence" value="ECO:0007669"/>
    <property type="project" value="UniProtKB-KW"/>
</dbReference>
<evidence type="ECO:0000313" key="15">
    <source>
        <dbReference type="Proteomes" id="UP000607645"/>
    </source>
</evidence>
<dbReference type="InterPro" id="IPR058240">
    <property type="entry name" value="rSAM_sf"/>
</dbReference>
<dbReference type="EMBL" id="JACOPQ010000001">
    <property type="protein sequence ID" value="MBC5735437.1"/>
    <property type="molecule type" value="Genomic_DNA"/>
</dbReference>
<dbReference type="RefSeq" id="WP_155145441.1">
    <property type="nucleotide sequence ID" value="NZ_JACOPQ010000001.1"/>
</dbReference>
<dbReference type="InterPro" id="IPR010505">
    <property type="entry name" value="MoaA_twitch"/>
</dbReference>
<dbReference type="Proteomes" id="UP000607645">
    <property type="component" value="Unassembled WGS sequence"/>
</dbReference>
<dbReference type="Gene3D" id="3.20.20.70">
    <property type="entry name" value="Aldolase class I"/>
    <property type="match status" value="1"/>
</dbReference>
<dbReference type="EC" id="4.1.99.22" evidence="2"/>
<dbReference type="CDD" id="cd21117">
    <property type="entry name" value="Twitch_MoaA"/>
    <property type="match status" value="1"/>
</dbReference>
<dbReference type="CDD" id="cd01335">
    <property type="entry name" value="Radical_SAM"/>
    <property type="match status" value="1"/>
</dbReference>
<dbReference type="InterPro" id="IPR000385">
    <property type="entry name" value="MoaA_NifB_PqqE_Fe-S-bd_CS"/>
</dbReference>
<evidence type="ECO:0000313" key="14">
    <source>
        <dbReference type="EMBL" id="MBC5735437.1"/>
    </source>
</evidence>
<evidence type="ECO:0000256" key="10">
    <source>
        <dbReference type="ARBA" id="ARBA00023150"/>
    </source>
</evidence>
<evidence type="ECO:0000256" key="4">
    <source>
        <dbReference type="ARBA" id="ARBA00022691"/>
    </source>
</evidence>
<dbReference type="GO" id="GO:0061799">
    <property type="term" value="F:cyclic pyranopterin monophosphate synthase activity"/>
    <property type="evidence" value="ECO:0007669"/>
    <property type="project" value="TreeGrafter"/>
</dbReference>
<evidence type="ECO:0000256" key="7">
    <source>
        <dbReference type="ARBA" id="ARBA00023004"/>
    </source>
</evidence>
<keyword evidence="3" id="KW-0004">4Fe-4S</keyword>
<keyword evidence="5" id="KW-0479">Metal-binding</keyword>
<gene>
    <name evidence="14" type="primary">moaA</name>
    <name evidence="14" type="ORF">H8S62_00245</name>
</gene>
<evidence type="ECO:0000256" key="6">
    <source>
        <dbReference type="ARBA" id="ARBA00022741"/>
    </source>
</evidence>
<dbReference type="InterPro" id="IPR013785">
    <property type="entry name" value="Aldolase_TIM"/>
</dbReference>
<dbReference type="GO" id="GO:0061798">
    <property type="term" value="F:GTP 3',8'-cyclase activity"/>
    <property type="evidence" value="ECO:0007669"/>
    <property type="project" value="UniProtKB-EC"/>
</dbReference>
<evidence type="ECO:0000256" key="2">
    <source>
        <dbReference type="ARBA" id="ARBA00012167"/>
    </source>
</evidence>
<evidence type="ECO:0000256" key="11">
    <source>
        <dbReference type="ARBA" id="ARBA00023239"/>
    </source>
</evidence>
<dbReference type="GO" id="GO:0006777">
    <property type="term" value="P:Mo-molybdopterin cofactor biosynthetic process"/>
    <property type="evidence" value="ECO:0007669"/>
    <property type="project" value="UniProtKB-KW"/>
</dbReference>
<name>A0A8J6M6R2_9FIRM</name>
<dbReference type="PROSITE" id="PS01305">
    <property type="entry name" value="MOAA_NIFB_PQQE"/>
    <property type="match status" value="1"/>
</dbReference>
<dbReference type="SFLD" id="SFLDG01386">
    <property type="entry name" value="main_SPASM_domain-containing"/>
    <property type="match status" value="1"/>
</dbReference>
<sequence length="324" mass="35086">MTDGQGRSIDYLRISITDRCNLRCVYCMPAEGVEWVPHASILSYEEIVRLTRLFASLGVRRIRLTGGEPLVRRGLDDLIRELKAIPGIETVMVTTNGTLLREQLPGLMSAGLDGVNISLDTLDPVQFAAIARRSGLSSALAGLNAALDTPGLTVKLNCVPTLENASQWVPLAELARNRPLAVRFIELMPIGLGGGMPGISEADLRAWLEEALGPLAPCEGDKGGGPCRYFRPAGFRGKIGFISAMTHQFCSTCNRVRLTATGFLKTCLQYDAGVELRPLLSSGADDAELLRVMEGAILNKPLRHHFGASSQSRDERRTMNQIGG</sequence>
<dbReference type="UniPathway" id="UPA00344"/>
<dbReference type="GO" id="GO:0046872">
    <property type="term" value="F:metal ion binding"/>
    <property type="evidence" value="ECO:0007669"/>
    <property type="project" value="UniProtKB-KW"/>
</dbReference>
<dbReference type="PANTHER" id="PTHR22960:SF0">
    <property type="entry name" value="MOLYBDENUM COFACTOR BIOSYNTHESIS PROTEIN 1"/>
    <property type="match status" value="1"/>
</dbReference>
<keyword evidence="7" id="KW-0408">Iron</keyword>
<reference evidence="14" key="1">
    <citation type="submission" date="2020-08" db="EMBL/GenBank/DDBJ databases">
        <title>Genome public.</title>
        <authorList>
            <person name="Liu C."/>
            <person name="Sun Q."/>
        </authorList>
    </citation>
    <scope>NUCLEOTIDE SEQUENCE</scope>
    <source>
        <strain evidence="14">NSJ-52</strain>
    </source>
</reference>
<keyword evidence="8" id="KW-0411">Iron-sulfur</keyword>
<keyword evidence="4" id="KW-0949">S-adenosyl-L-methionine</keyword>
<dbReference type="Pfam" id="PF04055">
    <property type="entry name" value="Radical_SAM"/>
    <property type="match status" value="1"/>
</dbReference>